<dbReference type="Proteomes" id="UP001549037">
    <property type="component" value="Unassembled WGS sequence"/>
</dbReference>
<dbReference type="PANTHER" id="PTHR34138">
    <property type="entry name" value="CELL SHAPE-DETERMINING PROTEIN MREC"/>
    <property type="match status" value="1"/>
</dbReference>
<dbReference type="RefSeq" id="WP_354369912.1">
    <property type="nucleotide sequence ID" value="NZ_JBEPLN010000060.1"/>
</dbReference>
<evidence type="ECO:0000256" key="5">
    <source>
        <dbReference type="PIRNR" id="PIRNR038471"/>
    </source>
</evidence>
<evidence type="ECO:0000256" key="3">
    <source>
        <dbReference type="ARBA" id="ARBA00022960"/>
    </source>
</evidence>
<dbReference type="PANTHER" id="PTHR34138:SF1">
    <property type="entry name" value="CELL SHAPE-DETERMINING PROTEIN MREC"/>
    <property type="match status" value="1"/>
</dbReference>
<proteinExistence type="inferred from homology"/>
<keyword evidence="7" id="KW-0472">Membrane</keyword>
<dbReference type="InterPro" id="IPR007221">
    <property type="entry name" value="MreC"/>
</dbReference>
<keyword evidence="3 5" id="KW-0133">Cell shape</keyword>
<feature type="transmembrane region" description="Helical" evidence="7">
    <location>
        <begin position="9"/>
        <end position="27"/>
    </location>
</feature>
<dbReference type="InterPro" id="IPR042175">
    <property type="entry name" value="Cell/Rod_MreC_2"/>
</dbReference>
<dbReference type="Pfam" id="PF04085">
    <property type="entry name" value="MreC"/>
    <property type="match status" value="1"/>
</dbReference>
<keyword evidence="7" id="KW-1133">Transmembrane helix</keyword>
<sequence length="276" mass="30184">MKKYITSRLVIAMVSIALVFFSISFFLQRKNSEVTRVLSPLNNIVSGVDQVMGTPFRMFGVFVNNISDFFKTYEENQQLKRALLDLKNQELLVEELKNENEELKSNLKFSDISSDKVILSTYVTGRTSESWLSKITIAVGENDGVKEGMLALSDGGLVGQVTSVTKNSSTVSLFSDVKGVQKLPVKMSSGTEEIYAILEGFDKEKNSFVLSQANSDGTVNSGSKVVTSGLDGQTLPNVFVGEVETVENSDDSLSKKIYVKPAANFNKISVVTIVGD</sequence>
<evidence type="ECO:0000313" key="10">
    <source>
        <dbReference type="Proteomes" id="UP001549037"/>
    </source>
</evidence>
<dbReference type="PROSITE" id="PS50042">
    <property type="entry name" value="CNMP_BINDING_3"/>
    <property type="match status" value="1"/>
</dbReference>
<dbReference type="InterPro" id="IPR055342">
    <property type="entry name" value="MreC_beta-barrel_core"/>
</dbReference>
<evidence type="ECO:0000256" key="6">
    <source>
        <dbReference type="SAM" id="Coils"/>
    </source>
</evidence>
<evidence type="ECO:0000256" key="1">
    <source>
        <dbReference type="ARBA" id="ARBA00009369"/>
    </source>
</evidence>
<reference evidence="9 10" key="1">
    <citation type="submission" date="2024-06" db="EMBL/GenBank/DDBJ databases">
        <title>Genomic Encyclopedia of Type Strains, Phase IV (KMG-IV): sequencing the most valuable type-strain genomes for metagenomic binning, comparative biology and taxonomic classification.</title>
        <authorList>
            <person name="Goeker M."/>
        </authorList>
    </citation>
    <scope>NUCLEOTIDE SEQUENCE [LARGE SCALE GENOMIC DNA]</scope>
    <source>
        <strain evidence="9 10">DSM 28302</strain>
    </source>
</reference>
<gene>
    <name evidence="9" type="ORF">ABID28_001890</name>
</gene>
<feature type="domain" description="Cyclic nucleotide-binding" evidence="8">
    <location>
        <begin position="197"/>
        <end position="276"/>
    </location>
</feature>
<dbReference type="NCBIfam" id="TIGR00219">
    <property type="entry name" value="mreC"/>
    <property type="match status" value="1"/>
</dbReference>
<evidence type="ECO:0000313" key="9">
    <source>
        <dbReference type="EMBL" id="MET3635225.1"/>
    </source>
</evidence>
<comment type="similarity">
    <text evidence="1 5">Belongs to the MreC family.</text>
</comment>
<accession>A0ABV2JHK3</accession>
<name>A0ABV2JHK3_9STRE</name>
<protein>
    <recommendedName>
        <fullName evidence="2 5">Cell shape-determining protein MreC</fullName>
    </recommendedName>
    <alternativeName>
        <fullName evidence="4 5">Cell shape protein MreC</fullName>
    </alternativeName>
</protein>
<evidence type="ECO:0000256" key="2">
    <source>
        <dbReference type="ARBA" id="ARBA00013855"/>
    </source>
</evidence>
<dbReference type="Gene3D" id="2.40.10.340">
    <property type="entry name" value="Rod shape-determining protein MreC, domain 1"/>
    <property type="match status" value="1"/>
</dbReference>
<comment type="function">
    <text evidence="5">Involved in formation and maintenance of cell shape.</text>
</comment>
<evidence type="ECO:0000259" key="8">
    <source>
        <dbReference type="PROSITE" id="PS50042"/>
    </source>
</evidence>
<comment type="caution">
    <text evidence="9">The sequence shown here is derived from an EMBL/GenBank/DDBJ whole genome shotgun (WGS) entry which is preliminary data.</text>
</comment>
<evidence type="ECO:0000256" key="7">
    <source>
        <dbReference type="SAM" id="Phobius"/>
    </source>
</evidence>
<dbReference type="InterPro" id="IPR042177">
    <property type="entry name" value="Cell/Rod_1"/>
</dbReference>
<organism evidence="9 10">
    <name type="scientific">Streptococcus porcorum</name>
    <dbReference type="NCBI Taxonomy" id="701526"/>
    <lineage>
        <taxon>Bacteria</taxon>
        <taxon>Bacillati</taxon>
        <taxon>Bacillota</taxon>
        <taxon>Bacilli</taxon>
        <taxon>Lactobacillales</taxon>
        <taxon>Streptococcaceae</taxon>
        <taxon>Streptococcus</taxon>
    </lineage>
</organism>
<dbReference type="EMBL" id="JBEPLN010000060">
    <property type="protein sequence ID" value="MET3635225.1"/>
    <property type="molecule type" value="Genomic_DNA"/>
</dbReference>
<dbReference type="InterPro" id="IPR000595">
    <property type="entry name" value="cNMP-bd_dom"/>
</dbReference>
<dbReference type="PIRSF" id="PIRSF038471">
    <property type="entry name" value="MreC"/>
    <property type="match status" value="1"/>
</dbReference>
<keyword evidence="10" id="KW-1185">Reference proteome</keyword>
<keyword evidence="6" id="KW-0175">Coiled coil</keyword>
<keyword evidence="7" id="KW-0812">Transmembrane</keyword>
<feature type="coiled-coil region" evidence="6">
    <location>
        <begin position="79"/>
        <end position="113"/>
    </location>
</feature>
<dbReference type="Gene3D" id="2.40.10.350">
    <property type="entry name" value="Rod shape-determining protein MreC, domain 2"/>
    <property type="match status" value="1"/>
</dbReference>
<evidence type="ECO:0000256" key="4">
    <source>
        <dbReference type="ARBA" id="ARBA00032089"/>
    </source>
</evidence>